<dbReference type="Proteomes" id="UP000282837">
    <property type="component" value="Unassembled WGS sequence"/>
</dbReference>
<dbReference type="AlphaFoldDB" id="A0A437NDN8"/>
<keyword evidence="2" id="KW-1185">Reference proteome</keyword>
<dbReference type="PRINTS" id="PR00313">
    <property type="entry name" value="CABNDNGRPT"/>
</dbReference>
<dbReference type="Pfam" id="PF00353">
    <property type="entry name" value="HemolysinCabind"/>
    <property type="match status" value="1"/>
</dbReference>
<dbReference type="Gene3D" id="2.150.10.10">
    <property type="entry name" value="Serralysin-like metalloprotease, C-terminal"/>
    <property type="match status" value="1"/>
</dbReference>
<gene>
    <name evidence="1" type="ORF">EOE18_02295</name>
</gene>
<evidence type="ECO:0008006" key="3">
    <source>
        <dbReference type="Google" id="ProtNLM"/>
    </source>
</evidence>
<evidence type="ECO:0000313" key="1">
    <source>
        <dbReference type="EMBL" id="RVU07922.1"/>
    </source>
</evidence>
<dbReference type="RefSeq" id="WP_127705732.1">
    <property type="nucleotide sequence ID" value="NZ_SACO01000001.1"/>
</dbReference>
<name>A0A437NDN8_9SPHN</name>
<organism evidence="1 2">
    <name type="scientific">Novosphingobium umbonatum</name>
    <dbReference type="NCBI Taxonomy" id="1908524"/>
    <lineage>
        <taxon>Bacteria</taxon>
        <taxon>Pseudomonadati</taxon>
        <taxon>Pseudomonadota</taxon>
        <taxon>Alphaproteobacteria</taxon>
        <taxon>Sphingomonadales</taxon>
        <taxon>Sphingomonadaceae</taxon>
        <taxon>Novosphingobium</taxon>
    </lineage>
</organism>
<dbReference type="OrthoDB" id="7329412at2"/>
<dbReference type="GO" id="GO:0005509">
    <property type="term" value="F:calcium ion binding"/>
    <property type="evidence" value="ECO:0007669"/>
    <property type="project" value="InterPro"/>
</dbReference>
<comment type="caution">
    <text evidence="1">The sequence shown here is derived from an EMBL/GenBank/DDBJ whole genome shotgun (WGS) entry which is preliminary data.</text>
</comment>
<proteinExistence type="predicted"/>
<evidence type="ECO:0000313" key="2">
    <source>
        <dbReference type="Proteomes" id="UP000282837"/>
    </source>
</evidence>
<dbReference type="SUPFAM" id="SSF51120">
    <property type="entry name" value="beta-Roll"/>
    <property type="match status" value="1"/>
</dbReference>
<protein>
    <recommendedName>
        <fullName evidence="3">Calcium-binding protein</fullName>
    </recommendedName>
</protein>
<dbReference type="InterPro" id="IPR011049">
    <property type="entry name" value="Serralysin-like_metalloprot_C"/>
</dbReference>
<reference evidence="1 2" key="1">
    <citation type="submission" date="2019-01" db="EMBL/GenBank/DDBJ databases">
        <authorList>
            <person name="Chen W.-M."/>
        </authorList>
    </citation>
    <scope>NUCLEOTIDE SEQUENCE [LARGE SCALE GENOMIC DNA]</scope>
    <source>
        <strain evidence="1 2">FSY-9</strain>
    </source>
</reference>
<dbReference type="EMBL" id="SACO01000001">
    <property type="protein sequence ID" value="RVU07922.1"/>
    <property type="molecule type" value="Genomic_DNA"/>
</dbReference>
<sequence>MTDPLSAKTFVGGTSGNDDLRANSQDTDGSYLFARGGDDILRGGKYDDVLTGGAGSDQYYGGAGADQFRFFGYDVTTGDRDRVYDLNFSDGDTIVFGSFATDTFADAAGINAYTNGTAATISSFEGLANMVNDADAVWATRKGTTDLLILHVTVGTETQTIEISNAYSAYVAAGGLIG</sequence>
<dbReference type="InterPro" id="IPR001343">
    <property type="entry name" value="Hemolysn_Ca-bd"/>
</dbReference>
<accession>A0A437NDN8</accession>